<organism evidence="1 2">
    <name type="scientific">Halorussus caseinilyticus</name>
    <dbReference type="NCBI Taxonomy" id="3034025"/>
    <lineage>
        <taxon>Archaea</taxon>
        <taxon>Methanobacteriati</taxon>
        <taxon>Methanobacteriota</taxon>
        <taxon>Stenosarchaea group</taxon>
        <taxon>Halobacteria</taxon>
        <taxon>Halobacteriales</taxon>
        <taxon>Haladaptataceae</taxon>
        <taxon>Halorussus</taxon>
    </lineage>
</organism>
<dbReference type="InterPro" id="IPR006311">
    <property type="entry name" value="TAT_signal"/>
</dbReference>
<keyword evidence="2" id="KW-1185">Reference proteome</keyword>
<dbReference type="GeneID" id="79302007"/>
<evidence type="ECO:0000313" key="2">
    <source>
        <dbReference type="Proteomes" id="UP001596407"/>
    </source>
</evidence>
<reference evidence="1 2" key="1">
    <citation type="journal article" date="2019" name="Int. J. Syst. Evol. Microbiol.">
        <title>The Global Catalogue of Microorganisms (GCM) 10K type strain sequencing project: providing services to taxonomists for standard genome sequencing and annotation.</title>
        <authorList>
            <consortium name="The Broad Institute Genomics Platform"/>
            <consortium name="The Broad Institute Genome Sequencing Center for Infectious Disease"/>
            <person name="Wu L."/>
            <person name="Ma J."/>
        </authorList>
    </citation>
    <scope>NUCLEOTIDE SEQUENCE [LARGE SCALE GENOMIC DNA]</scope>
    <source>
        <strain evidence="1 2">DT72</strain>
    </source>
</reference>
<dbReference type="EMBL" id="JBHSZH010000005">
    <property type="protein sequence ID" value="MFC7081246.1"/>
    <property type="molecule type" value="Genomic_DNA"/>
</dbReference>
<name>A0ABD5WRC1_9EURY</name>
<protein>
    <recommendedName>
        <fullName evidence="3">Twin-arginine translocation signal domain-containing protein</fullName>
    </recommendedName>
</protein>
<dbReference type="AlphaFoldDB" id="A0ABD5WRC1"/>
<evidence type="ECO:0008006" key="3">
    <source>
        <dbReference type="Google" id="ProtNLM"/>
    </source>
</evidence>
<dbReference type="Proteomes" id="UP001596407">
    <property type="component" value="Unassembled WGS sequence"/>
</dbReference>
<accession>A0ABD5WRC1</accession>
<dbReference type="RefSeq" id="WP_276280836.1">
    <property type="nucleotide sequence ID" value="NZ_CP119809.1"/>
</dbReference>
<dbReference type="PROSITE" id="PS51318">
    <property type="entry name" value="TAT"/>
    <property type="match status" value="1"/>
</dbReference>
<evidence type="ECO:0000313" key="1">
    <source>
        <dbReference type="EMBL" id="MFC7081246.1"/>
    </source>
</evidence>
<gene>
    <name evidence="1" type="ORF">ACFQJ6_15210</name>
</gene>
<sequence>MTGKQTDGERLNRRRFLKSATATAAGFAATAASGTAAAGAVPAGERTASVREARSALDAHAGDVLATLEDDGVFDAADATRLASAGDASLRTFDGDYSEELRVKLDVDGGFLDVAVERDDGRAYAFYYPDDEDTRYLYRTDGERFDVGTDNCCKTDCYCTHTVCSAACYERCNVCCLCGQDNCSWEEYCDECIC</sequence>
<proteinExistence type="predicted"/>
<comment type="caution">
    <text evidence="1">The sequence shown here is derived from an EMBL/GenBank/DDBJ whole genome shotgun (WGS) entry which is preliminary data.</text>
</comment>